<feature type="domain" description="Methyltransferase small" evidence="6">
    <location>
        <begin position="110"/>
        <end position="195"/>
    </location>
</feature>
<dbReference type="GO" id="GO:0003676">
    <property type="term" value="F:nucleic acid binding"/>
    <property type="evidence" value="ECO:0007669"/>
    <property type="project" value="InterPro"/>
</dbReference>
<keyword evidence="8" id="KW-1185">Reference proteome</keyword>
<dbReference type="Proteomes" id="UP000316614">
    <property type="component" value="Chromosome"/>
</dbReference>
<dbReference type="GO" id="GO:0102559">
    <property type="term" value="F:peptide chain release factor N(5)-glutamine methyltransferase activity"/>
    <property type="evidence" value="ECO:0007669"/>
    <property type="project" value="UniProtKB-EC"/>
</dbReference>
<dbReference type="InterPro" id="IPR002052">
    <property type="entry name" value="DNA_methylase_N6_adenine_CS"/>
</dbReference>
<keyword evidence="3 7" id="KW-0808">Transferase</keyword>
<protein>
    <recommendedName>
        <fullName evidence="1">peptide chain release factor N(5)-glutamine methyltransferase</fullName>
        <ecNumber evidence="1">2.1.1.297</ecNumber>
    </recommendedName>
</protein>
<dbReference type="PROSITE" id="PS00092">
    <property type="entry name" value="N6_MTASE"/>
    <property type="match status" value="1"/>
</dbReference>
<dbReference type="Gene3D" id="1.10.8.10">
    <property type="entry name" value="DNA helicase RuvA subunit, C-terminal domain"/>
    <property type="match status" value="1"/>
</dbReference>
<evidence type="ECO:0000313" key="8">
    <source>
        <dbReference type="Proteomes" id="UP000316614"/>
    </source>
</evidence>
<dbReference type="OrthoDB" id="9800643at2"/>
<dbReference type="Pfam" id="PF05175">
    <property type="entry name" value="MTS"/>
    <property type="match status" value="1"/>
</dbReference>
<dbReference type="AlphaFoldDB" id="A0A514CG25"/>
<dbReference type="NCBIfam" id="TIGR00536">
    <property type="entry name" value="hemK_fam"/>
    <property type="match status" value="1"/>
</dbReference>
<dbReference type="GO" id="GO:0032259">
    <property type="term" value="P:methylation"/>
    <property type="evidence" value="ECO:0007669"/>
    <property type="project" value="UniProtKB-KW"/>
</dbReference>
<sequence length="279" mass="31438">MTSSRTLYQTISDGLKKDYPDTEAQSIAFWILEHFLQVKRGDIIQDKKLEHVPQSLYTAIDELQTGKPIQYILEEAPFYGRDFKVNPSVLIPRNETEELVHLILQENPKGGIRIMDIGTGSGCIPITLYLEMPQPEVFAIDISQKALHIARTNALKLNAKVTFSAVDILTDPIPARELDILVSNPPYVRELEKAYMHKNVLEHEPSLALFVSDADPLIFYRTIATKGLEALKQGGKLYFEINEAFASEMEQLISDLGYQQVTVHQDLQGKARILSGLKS</sequence>
<name>A0A514CG25_9BACT</name>
<dbReference type="CDD" id="cd02440">
    <property type="entry name" value="AdoMet_MTases"/>
    <property type="match status" value="1"/>
</dbReference>
<evidence type="ECO:0000256" key="2">
    <source>
        <dbReference type="ARBA" id="ARBA00022603"/>
    </source>
</evidence>
<dbReference type="Gene3D" id="3.40.50.150">
    <property type="entry name" value="Vaccinia Virus protein VP39"/>
    <property type="match status" value="1"/>
</dbReference>
<dbReference type="InterPro" id="IPR004556">
    <property type="entry name" value="HemK-like"/>
</dbReference>
<dbReference type="InterPro" id="IPR007848">
    <property type="entry name" value="Small_mtfrase_dom"/>
</dbReference>
<dbReference type="EC" id="2.1.1.297" evidence="1"/>
<comment type="catalytic activity">
    <reaction evidence="5">
        <text>L-glutaminyl-[peptide chain release factor] + S-adenosyl-L-methionine = N(5)-methyl-L-glutaminyl-[peptide chain release factor] + S-adenosyl-L-homocysteine + H(+)</text>
        <dbReference type="Rhea" id="RHEA:42896"/>
        <dbReference type="Rhea" id="RHEA-COMP:10271"/>
        <dbReference type="Rhea" id="RHEA-COMP:10272"/>
        <dbReference type="ChEBI" id="CHEBI:15378"/>
        <dbReference type="ChEBI" id="CHEBI:30011"/>
        <dbReference type="ChEBI" id="CHEBI:57856"/>
        <dbReference type="ChEBI" id="CHEBI:59789"/>
        <dbReference type="ChEBI" id="CHEBI:61891"/>
        <dbReference type="EC" id="2.1.1.297"/>
    </reaction>
</comment>
<dbReference type="InterPro" id="IPR050320">
    <property type="entry name" value="N5-glutamine_MTase"/>
</dbReference>
<dbReference type="PANTHER" id="PTHR18895:SF74">
    <property type="entry name" value="MTRF1L RELEASE FACTOR GLUTAMINE METHYLTRANSFERASE"/>
    <property type="match status" value="1"/>
</dbReference>
<dbReference type="SUPFAM" id="SSF53335">
    <property type="entry name" value="S-adenosyl-L-methionine-dependent methyltransferases"/>
    <property type="match status" value="1"/>
</dbReference>
<organism evidence="7 8">
    <name type="scientific">Echinicola soli</name>
    <dbReference type="NCBI Taxonomy" id="2591634"/>
    <lineage>
        <taxon>Bacteria</taxon>
        <taxon>Pseudomonadati</taxon>
        <taxon>Bacteroidota</taxon>
        <taxon>Cytophagia</taxon>
        <taxon>Cytophagales</taxon>
        <taxon>Cyclobacteriaceae</taxon>
        <taxon>Echinicola</taxon>
    </lineage>
</organism>
<accession>A0A514CG25</accession>
<dbReference type="RefSeq" id="WP_141614029.1">
    <property type="nucleotide sequence ID" value="NZ_CP041253.1"/>
</dbReference>
<dbReference type="PANTHER" id="PTHR18895">
    <property type="entry name" value="HEMK METHYLTRANSFERASE"/>
    <property type="match status" value="1"/>
</dbReference>
<keyword evidence="2 7" id="KW-0489">Methyltransferase</keyword>
<evidence type="ECO:0000256" key="3">
    <source>
        <dbReference type="ARBA" id="ARBA00022679"/>
    </source>
</evidence>
<evidence type="ECO:0000313" key="7">
    <source>
        <dbReference type="EMBL" id="QDH78775.1"/>
    </source>
</evidence>
<evidence type="ECO:0000256" key="5">
    <source>
        <dbReference type="ARBA" id="ARBA00048391"/>
    </source>
</evidence>
<dbReference type="KEGG" id="echi:FKX85_06895"/>
<dbReference type="NCBIfam" id="TIGR03534">
    <property type="entry name" value="RF_mod_PrmC"/>
    <property type="match status" value="1"/>
</dbReference>
<reference evidence="7 8" key="1">
    <citation type="submission" date="2019-06" db="EMBL/GenBank/DDBJ databases">
        <title>Echinicola alkalisoli sp. nov. isolated from saline soil.</title>
        <authorList>
            <person name="Sun J.-Q."/>
            <person name="Xu L."/>
        </authorList>
    </citation>
    <scope>NUCLEOTIDE SEQUENCE [LARGE SCALE GENOMIC DNA]</scope>
    <source>
        <strain evidence="7 8">LN3S3</strain>
    </source>
</reference>
<gene>
    <name evidence="7" type="primary">prmC</name>
    <name evidence="7" type="ORF">FKX85_06895</name>
</gene>
<evidence type="ECO:0000259" key="6">
    <source>
        <dbReference type="Pfam" id="PF05175"/>
    </source>
</evidence>
<evidence type="ECO:0000256" key="1">
    <source>
        <dbReference type="ARBA" id="ARBA00012771"/>
    </source>
</evidence>
<dbReference type="EMBL" id="CP041253">
    <property type="protein sequence ID" value="QDH78775.1"/>
    <property type="molecule type" value="Genomic_DNA"/>
</dbReference>
<keyword evidence="4" id="KW-0949">S-adenosyl-L-methionine</keyword>
<dbReference type="InterPro" id="IPR019874">
    <property type="entry name" value="RF_methyltr_PrmC"/>
</dbReference>
<dbReference type="InterPro" id="IPR029063">
    <property type="entry name" value="SAM-dependent_MTases_sf"/>
</dbReference>
<evidence type="ECO:0000256" key="4">
    <source>
        <dbReference type="ARBA" id="ARBA00022691"/>
    </source>
</evidence>
<proteinExistence type="predicted"/>